<reference evidence="3 4" key="1">
    <citation type="journal article" date="2019" name="Front. Genet.">
        <title>Whole-Genome Sequencing of the Opportunistic Yeast Pathogen Candida inconspicua Uncovers Its Hybrid Origin.</title>
        <authorList>
            <person name="Mixao V."/>
            <person name="Hansen A.P."/>
            <person name="Saus E."/>
            <person name="Boekhout T."/>
            <person name="Lass-Florl C."/>
            <person name="Gabaldon T."/>
        </authorList>
    </citation>
    <scope>NUCLEOTIDE SEQUENCE [LARGE SCALE GENOMIC DNA]</scope>
    <source>
        <strain evidence="3 4">CBS 180</strain>
    </source>
</reference>
<sequence length="150" mass="17369">MSVTQETLEASDLINWTIFQELLLMDEDEEGFALSLVETFVQQCNETFEKIEELINNKEAYSEERLAELSGLGHYLKGSAAALGLQKVQDECERIQNYGKKDSSFDNYELAKKAKTISDWFDCCREAYKEVRVYFDESKDLLAKYFQAEL</sequence>
<dbReference type="GO" id="GO:0005634">
    <property type="term" value="C:nucleus"/>
    <property type="evidence" value="ECO:0007669"/>
    <property type="project" value="TreeGrafter"/>
</dbReference>
<protein>
    <recommendedName>
        <fullName evidence="2">HPt domain-containing protein</fullName>
    </recommendedName>
</protein>
<organism evidence="3 4">
    <name type="scientific">Pichia inconspicua</name>
    <dbReference type="NCBI Taxonomy" id="52247"/>
    <lineage>
        <taxon>Eukaryota</taxon>
        <taxon>Fungi</taxon>
        <taxon>Dikarya</taxon>
        <taxon>Ascomycota</taxon>
        <taxon>Saccharomycotina</taxon>
        <taxon>Pichiomycetes</taxon>
        <taxon>Pichiales</taxon>
        <taxon>Pichiaceae</taxon>
        <taxon>Pichia</taxon>
    </lineage>
</organism>
<dbReference type="GO" id="GO:0005737">
    <property type="term" value="C:cytoplasm"/>
    <property type="evidence" value="ECO:0007669"/>
    <property type="project" value="TreeGrafter"/>
</dbReference>
<evidence type="ECO:0000313" key="4">
    <source>
        <dbReference type="Proteomes" id="UP000307173"/>
    </source>
</evidence>
<dbReference type="OrthoDB" id="1673781at2759"/>
<feature type="modified residue" description="Phosphohistidine" evidence="1">
    <location>
        <position position="74"/>
    </location>
</feature>
<dbReference type="PANTHER" id="PTHR28242:SF52">
    <property type="entry name" value="PHOSPHORELAY INTERMEDIATE PROTEIN YPD1"/>
    <property type="match status" value="1"/>
</dbReference>
<evidence type="ECO:0000313" key="3">
    <source>
        <dbReference type="EMBL" id="TID28763.1"/>
    </source>
</evidence>
<comment type="caution">
    <text evidence="3">The sequence shown here is derived from an EMBL/GenBank/DDBJ whole genome shotgun (WGS) entry which is preliminary data.</text>
</comment>
<evidence type="ECO:0000256" key="1">
    <source>
        <dbReference type="PROSITE-ProRule" id="PRU00110"/>
    </source>
</evidence>
<dbReference type="InterPro" id="IPR036641">
    <property type="entry name" value="HPT_dom_sf"/>
</dbReference>
<dbReference type="PANTHER" id="PTHR28242">
    <property type="entry name" value="PHOSPHORELAY INTERMEDIATE PROTEIN YPD1"/>
    <property type="match status" value="1"/>
</dbReference>
<proteinExistence type="predicted"/>
<dbReference type="AlphaFoldDB" id="A0A4T0X2R2"/>
<dbReference type="GO" id="GO:0009927">
    <property type="term" value="F:histidine phosphotransfer kinase activity"/>
    <property type="evidence" value="ECO:0007669"/>
    <property type="project" value="InterPro"/>
</dbReference>
<dbReference type="InterPro" id="IPR045871">
    <property type="entry name" value="AHP1-5/YPD1"/>
</dbReference>
<dbReference type="Gene3D" id="1.20.120.160">
    <property type="entry name" value="HPT domain"/>
    <property type="match status" value="1"/>
</dbReference>
<keyword evidence="4" id="KW-1185">Reference proteome</keyword>
<dbReference type="Proteomes" id="UP000307173">
    <property type="component" value="Unassembled WGS sequence"/>
</dbReference>
<name>A0A4T0X2R2_9ASCO</name>
<accession>A0A4T0X2R2</accession>
<dbReference type="GO" id="GO:0000160">
    <property type="term" value="P:phosphorelay signal transduction system"/>
    <property type="evidence" value="ECO:0007669"/>
    <property type="project" value="InterPro"/>
</dbReference>
<dbReference type="SUPFAM" id="SSF47226">
    <property type="entry name" value="Histidine-containing phosphotransfer domain, HPT domain"/>
    <property type="match status" value="1"/>
</dbReference>
<feature type="domain" description="HPt" evidence="2">
    <location>
        <begin position="29"/>
        <end position="138"/>
    </location>
</feature>
<dbReference type="STRING" id="52247.A0A4T0X2R2"/>
<gene>
    <name evidence="3" type="ORF">CANINC_002282</name>
</gene>
<evidence type="ECO:0000259" key="2">
    <source>
        <dbReference type="PROSITE" id="PS50894"/>
    </source>
</evidence>
<dbReference type="InterPro" id="IPR008207">
    <property type="entry name" value="Sig_transdc_His_kin_Hpt_dom"/>
</dbReference>
<keyword evidence="1" id="KW-0597">Phosphoprotein</keyword>
<dbReference type="GO" id="GO:0043424">
    <property type="term" value="F:protein histidine kinase binding"/>
    <property type="evidence" value="ECO:0007669"/>
    <property type="project" value="InterPro"/>
</dbReference>
<dbReference type="Pfam" id="PF01627">
    <property type="entry name" value="Hpt"/>
    <property type="match status" value="1"/>
</dbReference>
<dbReference type="PROSITE" id="PS50894">
    <property type="entry name" value="HPT"/>
    <property type="match status" value="1"/>
</dbReference>
<dbReference type="EMBL" id="SELW01000370">
    <property type="protein sequence ID" value="TID28763.1"/>
    <property type="molecule type" value="Genomic_DNA"/>
</dbReference>